<keyword evidence="2" id="KW-1185">Reference proteome</keyword>
<evidence type="ECO:0000313" key="1">
    <source>
        <dbReference type="EMBL" id="UYM04279.1"/>
    </source>
</evidence>
<organism evidence="1 2">
    <name type="scientific">Solicola gregarius</name>
    <dbReference type="NCBI Taxonomy" id="2908642"/>
    <lineage>
        <taxon>Bacteria</taxon>
        <taxon>Bacillati</taxon>
        <taxon>Actinomycetota</taxon>
        <taxon>Actinomycetes</taxon>
        <taxon>Propionibacteriales</taxon>
        <taxon>Nocardioidaceae</taxon>
        <taxon>Solicola</taxon>
    </lineage>
</organism>
<dbReference type="EMBL" id="CP094970">
    <property type="protein sequence ID" value="UYM04279.1"/>
    <property type="molecule type" value="Genomic_DNA"/>
</dbReference>
<accession>A0AA46TG82</accession>
<dbReference type="Proteomes" id="UP001164390">
    <property type="component" value="Chromosome"/>
</dbReference>
<reference evidence="1" key="1">
    <citation type="submission" date="2022-01" db="EMBL/GenBank/DDBJ databases">
        <title>Nocardioidaceae gen. sp. A5X3R13.</title>
        <authorList>
            <person name="Lopez Marin M.A."/>
            <person name="Uhlik O."/>
        </authorList>
    </citation>
    <scope>NUCLEOTIDE SEQUENCE</scope>
    <source>
        <strain evidence="1">A5X3R13</strain>
    </source>
</reference>
<gene>
    <name evidence="1" type="ORF">L0C25_17275</name>
</gene>
<evidence type="ECO:0000313" key="2">
    <source>
        <dbReference type="Proteomes" id="UP001164390"/>
    </source>
</evidence>
<sequence length="109" mass="11478">MRQVLLAGLALGLAATLVTRCAGDDDFCELASGDGLAAGGVKAGRAYADERADYRDRLDRAAESAPGAIADDVDTIRDAMSRARNPSRVSTRQVDEAFADIDDWTAANC</sequence>
<protein>
    <submittedName>
        <fullName evidence="1">Uncharacterized protein</fullName>
    </submittedName>
</protein>
<dbReference type="AlphaFoldDB" id="A0AA46TG82"/>
<dbReference type="KEGG" id="sgrg:L0C25_17275"/>
<name>A0AA46TG82_9ACTN</name>
<dbReference type="RefSeq" id="WP_271632949.1">
    <property type="nucleotide sequence ID" value="NZ_CP094970.1"/>
</dbReference>
<proteinExistence type="predicted"/>